<dbReference type="InterPro" id="IPR052087">
    <property type="entry name" value="RRP12"/>
</dbReference>
<dbReference type="RefSeq" id="XP_033176909.1">
    <property type="nucleotide sequence ID" value="XM_033321018.1"/>
</dbReference>
<dbReference type="OrthoDB" id="2192888at2759"/>
<accession>A0A6P8LQ66</accession>
<proteinExistence type="predicted"/>
<name>A0A6P8LQ66_BOMIM</name>
<dbReference type="PANTHER" id="PTHR48287">
    <property type="entry name" value="ARM REPEAT SUPERFAMILY PROTEIN"/>
    <property type="match status" value="1"/>
</dbReference>
<protein>
    <submittedName>
        <fullName evidence="2">RRP12-like protein</fullName>
    </submittedName>
</protein>
<reference evidence="2" key="1">
    <citation type="submission" date="2025-08" db="UniProtKB">
        <authorList>
            <consortium name="RefSeq"/>
        </authorList>
    </citation>
    <scope>IDENTIFICATION</scope>
</reference>
<dbReference type="Proteomes" id="UP000515180">
    <property type="component" value="Unplaced"/>
</dbReference>
<dbReference type="PANTHER" id="PTHR48287:SF1">
    <property type="entry name" value="ARM REPEAT SUPERFAMILY PROTEIN"/>
    <property type="match status" value="1"/>
</dbReference>
<gene>
    <name evidence="2" type="primary">LOC105680854</name>
</gene>
<sequence>MTMRNVLVTSCCLQTFHGLFVSRPSEAILPVQRNGQIITALYDYQPPATDTQPTLSWLTVMQEAYLNLAHNSLNLCAVLLPRILNTCSQLWLSGKSEVISGSSHTIKILLQDCVGKMCETKESMET</sequence>
<keyword evidence="1" id="KW-1185">Reference proteome</keyword>
<evidence type="ECO:0000313" key="1">
    <source>
        <dbReference type="Proteomes" id="UP000515180"/>
    </source>
</evidence>
<organism evidence="1 2">
    <name type="scientific">Bombus impatiens</name>
    <name type="common">Bumblebee</name>
    <dbReference type="NCBI Taxonomy" id="132113"/>
    <lineage>
        <taxon>Eukaryota</taxon>
        <taxon>Metazoa</taxon>
        <taxon>Ecdysozoa</taxon>
        <taxon>Arthropoda</taxon>
        <taxon>Hexapoda</taxon>
        <taxon>Insecta</taxon>
        <taxon>Pterygota</taxon>
        <taxon>Neoptera</taxon>
        <taxon>Endopterygota</taxon>
        <taxon>Hymenoptera</taxon>
        <taxon>Apocrita</taxon>
        <taxon>Aculeata</taxon>
        <taxon>Apoidea</taxon>
        <taxon>Anthophila</taxon>
        <taxon>Apidae</taxon>
        <taxon>Bombus</taxon>
        <taxon>Pyrobombus</taxon>
    </lineage>
</organism>
<dbReference type="AlphaFoldDB" id="A0A6P8LQ66"/>
<dbReference type="GeneID" id="105680854"/>
<evidence type="ECO:0000313" key="2">
    <source>
        <dbReference type="RefSeq" id="XP_033176909.1"/>
    </source>
</evidence>